<reference evidence="3" key="2">
    <citation type="submission" date="2024-01" db="EMBL/GenBank/DDBJ databases">
        <title>Comparative genomics of Cryptococcus and Kwoniella reveals pathogenesis evolution and contrasting modes of karyotype evolution via chromosome fusion or intercentromeric recombination.</title>
        <authorList>
            <person name="Coelho M.A."/>
            <person name="David-Palma M."/>
            <person name="Shea T."/>
            <person name="Bowers K."/>
            <person name="McGinley-Smith S."/>
            <person name="Mohammad A.W."/>
            <person name="Gnirke A."/>
            <person name="Yurkov A.M."/>
            <person name="Nowrousian M."/>
            <person name="Sun S."/>
            <person name="Cuomo C.A."/>
            <person name="Heitman J."/>
        </authorList>
    </citation>
    <scope>NUCLEOTIDE SEQUENCE</scope>
    <source>
        <strain evidence="3">CBS 12478</strain>
    </source>
</reference>
<gene>
    <name evidence="3" type="ORF">CI109_107320</name>
</gene>
<evidence type="ECO:0000256" key="2">
    <source>
        <dbReference type="SAM" id="SignalP"/>
    </source>
</evidence>
<protein>
    <recommendedName>
        <fullName evidence="5">Thioredoxin-like fold domain-containing protein</fullName>
    </recommendedName>
</protein>
<sequence length="326" mass="35732">MQIGHRRELLNDSCARLHSADTAMLSFRSLLLLLVTLLVVGLSTTAAESISTSEDTPAPDTPAPAAAGGGLFGLAKKLISVGINGQSTDLEAQRKQDSEDGIERLTDENIKDVFESGTDDDVWVIAVHGLASDIPSANFVEIHKNASILANNNTKPLDTNFRFARLNYQDEWKICSKWLLFKPPWLVIASKKGEELRFLRPAQVRADAELLWAVLENGRWTTAEVWQSKWSEGGSREWLVDLYINLTAKLYKYTANIPKWPLMILISMAGQYLLTWLHKPSGNNPPAGTPGAPAAAATPEERAAVLRDAVKKSGSSKAEGEGKKEK</sequence>
<feature type="chain" id="PRO_5042526217" description="Thioredoxin-like fold domain-containing protein" evidence="2">
    <location>
        <begin position="48"/>
        <end position="326"/>
    </location>
</feature>
<dbReference type="RefSeq" id="XP_031859903.2">
    <property type="nucleotide sequence ID" value="XM_032005896.2"/>
</dbReference>
<evidence type="ECO:0000256" key="1">
    <source>
        <dbReference type="SAM" id="MobiDB-lite"/>
    </source>
</evidence>
<reference evidence="3" key="1">
    <citation type="submission" date="2017-08" db="EMBL/GenBank/DDBJ databases">
        <authorList>
            <person name="Cuomo C."/>
            <person name="Billmyre B."/>
            <person name="Heitman J."/>
        </authorList>
    </citation>
    <scope>NUCLEOTIDE SEQUENCE</scope>
    <source>
        <strain evidence="3">CBS 12478</strain>
    </source>
</reference>
<dbReference type="KEGG" id="ksn:43590049"/>
<evidence type="ECO:0000313" key="3">
    <source>
        <dbReference type="EMBL" id="WWD22826.1"/>
    </source>
</evidence>
<dbReference type="EMBL" id="CP144064">
    <property type="protein sequence ID" value="WWD22826.1"/>
    <property type="molecule type" value="Genomic_DNA"/>
</dbReference>
<dbReference type="GeneID" id="43590049"/>
<name>A0AAJ8N1H3_9TREE</name>
<feature type="signal peptide" evidence="2">
    <location>
        <begin position="1"/>
        <end position="47"/>
    </location>
</feature>
<keyword evidence="4" id="KW-1185">Reference proteome</keyword>
<dbReference type="Proteomes" id="UP000322225">
    <property type="component" value="Chromosome 14"/>
</dbReference>
<keyword evidence="2" id="KW-0732">Signal</keyword>
<accession>A0AAJ8N1H3</accession>
<dbReference type="AlphaFoldDB" id="A0AAJ8N1H3"/>
<organism evidence="3 4">
    <name type="scientific">Kwoniella shandongensis</name>
    <dbReference type="NCBI Taxonomy" id="1734106"/>
    <lineage>
        <taxon>Eukaryota</taxon>
        <taxon>Fungi</taxon>
        <taxon>Dikarya</taxon>
        <taxon>Basidiomycota</taxon>
        <taxon>Agaricomycotina</taxon>
        <taxon>Tremellomycetes</taxon>
        <taxon>Tremellales</taxon>
        <taxon>Cryptococcaceae</taxon>
        <taxon>Kwoniella</taxon>
    </lineage>
</organism>
<proteinExistence type="predicted"/>
<evidence type="ECO:0008006" key="5">
    <source>
        <dbReference type="Google" id="ProtNLM"/>
    </source>
</evidence>
<evidence type="ECO:0000313" key="4">
    <source>
        <dbReference type="Proteomes" id="UP000322225"/>
    </source>
</evidence>
<feature type="region of interest" description="Disordered" evidence="1">
    <location>
        <begin position="307"/>
        <end position="326"/>
    </location>
</feature>